<protein>
    <recommendedName>
        <fullName evidence="4">DUF3718 domain-containing protein</fullName>
    </recommendedName>
</protein>
<evidence type="ECO:0000313" key="3">
    <source>
        <dbReference type="Proteomes" id="UP000704611"/>
    </source>
</evidence>
<reference evidence="2 3" key="1">
    <citation type="submission" date="2021-06" db="EMBL/GenBank/DDBJ databases">
        <title>Rheinheimera indica sp. nov., isolated from deep-sea sediment.</title>
        <authorList>
            <person name="Wang Z."/>
            <person name="Zhang X.-Y."/>
        </authorList>
    </citation>
    <scope>NUCLEOTIDE SEQUENCE [LARGE SCALE GENOMIC DNA]</scope>
    <source>
        <strain evidence="2 3">SM2107</strain>
    </source>
</reference>
<feature type="signal peptide" evidence="1">
    <location>
        <begin position="1"/>
        <end position="21"/>
    </location>
</feature>
<evidence type="ECO:0000256" key="1">
    <source>
        <dbReference type="SAM" id="SignalP"/>
    </source>
</evidence>
<keyword evidence="1" id="KW-0732">Signal</keyword>
<accession>A0ABS6MFL9</accession>
<evidence type="ECO:0008006" key="4">
    <source>
        <dbReference type="Google" id="ProtNLM"/>
    </source>
</evidence>
<feature type="chain" id="PRO_5046858866" description="DUF3718 domain-containing protein" evidence="1">
    <location>
        <begin position="22"/>
        <end position="121"/>
    </location>
</feature>
<name>A0ABS6MFL9_9GAMM</name>
<organism evidence="2 3">
    <name type="scientific">Arsukibacterium indicum</name>
    <dbReference type="NCBI Taxonomy" id="2848612"/>
    <lineage>
        <taxon>Bacteria</taxon>
        <taxon>Pseudomonadati</taxon>
        <taxon>Pseudomonadota</taxon>
        <taxon>Gammaproteobacteria</taxon>
        <taxon>Chromatiales</taxon>
        <taxon>Chromatiaceae</taxon>
        <taxon>Arsukibacterium</taxon>
    </lineage>
</organism>
<gene>
    <name evidence="2" type="ORF">KQY15_00715</name>
</gene>
<evidence type="ECO:0000313" key="2">
    <source>
        <dbReference type="EMBL" id="MBV2127617.1"/>
    </source>
</evidence>
<sequence length="121" mass="13335">MKLAIVTAVAALALISMNSEASVNTYTYSNTEYCQLAAGDATEMKLAAYSRKLGFTPTTAECRSLLQPVSVEVAVTKEDVARQQLLRFQRGSVIRLNNTLNQKLAAMSVEERMAVLKRLYN</sequence>
<proteinExistence type="predicted"/>
<comment type="caution">
    <text evidence="2">The sequence shown here is derived from an EMBL/GenBank/DDBJ whole genome shotgun (WGS) entry which is preliminary data.</text>
</comment>
<dbReference type="Proteomes" id="UP000704611">
    <property type="component" value="Unassembled WGS sequence"/>
</dbReference>
<keyword evidence="3" id="KW-1185">Reference proteome</keyword>
<dbReference type="RefSeq" id="WP_217666478.1">
    <property type="nucleotide sequence ID" value="NZ_JAHRID010000001.1"/>
</dbReference>
<dbReference type="EMBL" id="JAHRID010000001">
    <property type="protein sequence ID" value="MBV2127617.1"/>
    <property type="molecule type" value="Genomic_DNA"/>
</dbReference>